<sequence length="354" mass="40095">MKDYFEQWDDDNPYEQFDVTLESSFDSAIDRLKRENFDLVTLDLHGAGDPDPLIGEGDPDDQEGARVLAELRRIRFVPVIFYTGYAERIANLATGVVHVVKKGDNDLENVRKAARDIFETGLPTLSRRIQDDARDFIWDTVDKDWDKVKGEPSAKSTLAYLLARRLAARLSRESIKHLLSHEIGIAKPIEKYIYPAINSDIKTGWIIKEDDGSYWIVATPACDFAQKKADHVLLIGAQLLTSDARHAAWSAGSKWKGGHPAPERRDQKSWDALSKLLRNNAGDRWRFFPGTFFLPALVADLQKLKQVSNTNLQAMDPICQIDSPDCEALLLHLSRYYGRIGTPDLDVKEVMDRL</sequence>
<name>A0ABU2I3T0_9XANT</name>
<comment type="caution">
    <text evidence="3">The sequence shown here is derived from an EMBL/GenBank/DDBJ whole genome shotgun (WGS) entry which is preliminary data.</text>
</comment>
<reference evidence="3 4" key="1">
    <citation type="submission" date="2023-01" db="EMBL/GenBank/DDBJ databases">
        <title>Xanthomonas hawaiianensis sp. nov. isolated from Araceae family in Hawaii.</title>
        <authorList>
            <person name="Chunag S.-C."/>
            <person name="Dobhal S."/>
            <person name="Alvarez A."/>
            <person name="Arif M."/>
        </authorList>
    </citation>
    <scope>NUCLEOTIDE SEQUENCE [LARGE SCALE GENOMIC DNA]</scope>
    <source>
        <strain evidence="3 4">A2111</strain>
    </source>
</reference>
<dbReference type="Proteomes" id="UP001260534">
    <property type="component" value="Unassembled WGS sequence"/>
</dbReference>
<proteinExistence type="predicted"/>
<accession>A0ABU2I3T0</accession>
<gene>
    <name evidence="3" type="ORF">PNQ69_08430</name>
</gene>
<evidence type="ECO:0000313" key="4">
    <source>
        <dbReference type="Proteomes" id="UP001260534"/>
    </source>
</evidence>
<dbReference type="PROSITE" id="PS50110">
    <property type="entry name" value="RESPONSE_REGULATORY"/>
    <property type="match status" value="1"/>
</dbReference>
<keyword evidence="1" id="KW-0597">Phosphoprotein</keyword>
<evidence type="ECO:0000313" key="3">
    <source>
        <dbReference type="EMBL" id="MDS9992796.1"/>
    </source>
</evidence>
<dbReference type="SUPFAM" id="SSF52172">
    <property type="entry name" value="CheY-like"/>
    <property type="match status" value="1"/>
</dbReference>
<evidence type="ECO:0000256" key="1">
    <source>
        <dbReference type="PROSITE-ProRule" id="PRU00169"/>
    </source>
</evidence>
<dbReference type="Gene3D" id="3.40.50.2300">
    <property type="match status" value="1"/>
</dbReference>
<dbReference type="InterPro" id="IPR011006">
    <property type="entry name" value="CheY-like_superfamily"/>
</dbReference>
<feature type="domain" description="Response regulatory" evidence="2">
    <location>
        <begin position="1"/>
        <end position="117"/>
    </location>
</feature>
<dbReference type="InterPro" id="IPR001789">
    <property type="entry name" value="Sig_transdc_resp-reg_receiver"/>
</dbReference>
<organism evidence="3 4">
    <name type="scientific">Xanthomonas hawaiiensis</name>
    <dbReference type="NCBI Taxonomy" id="3003247"/>
    <lineage>
        <taxon>Bacteria</taxon>
        <taxon>Pseudomonadati</taxon>
        <taxon>Pseudomonadota</taxon>
        <taxon>Gammaproteobacteria</taxon>
        <taxon>Lysobacterales</taxon>
        <taxon>Lysobacteraceae</taxon>
        <taxon>Xanthomonas</taxon>
    </lineage>
</organism>
<dbReference type="EMBL" id="JAQMHB010000001">
    <property type="protein sequence ID" value="MDS9992796.1"/>
    <property type="molecule type" value="Genomic_DNA"/>
</dbReference>
<protein>
    <recommendedName>
        <fullName evidence="2">Response regulatory domain-containing protein</fullName>
    </recommendedName>
</protein>
<dbReference type="RefSeq" id="WP_209231742.1">
    <property type="nucleotide sequence ID" value="NZ_JAGHXG010000024.1"/>
</dbReference>
<feature type="modified residue" description="4-aspartylphosphate" evidence="1">
    <location>
        <position position="43"/>
    </location>
</feature>
<evidence type="ECO:0000259" key="2">
    <source>
        <dbReference type="PROSITE" id="PS50110"/>
    </source>
</evidence>
<keyword evidence="4" id="KW-1185">Reference proteome</keyword>